<sequence length="287" mass="32725">MSCCETLPDHVYPPVIPDDFEETPVASVPYQVNNLTSKRFAVVLDCEMVGVEGNASELAQLCVVDFLTGETLINKLVQPTKRVIDWRSQYSGIQPSAMRRAVKNNQALRGWKEAQLELWKYIDSNTILVGHSMQHDLKALHLIHPRILDTSIMTRMAVDHECLRNWGLKTLCAELLSRDVQNHGRAGHDCVEDTMATREVFLTCILQPEILARWAIVKRAEEQEKAAQREIEKAARKERMKEQSNAYNGGFDSELDEPSEVEVLRWEDIAEDLGWPHPDTGYDPWSD</sequence>
<keyword evidence="2" id="KW-1185">Reference proteome</keyword>
<evidence type="ECO:0000313" key="2">
    <source>
        <dbReference type="Proteomes" id="UP001172386"/>
    </source>
</evidence>
<proteinExistence type="predicted"/>
<gene>
    <name evidence="1" type="ORF">H2198_002750</name>
</gene>
<dbReference type="Proteomes" id="UP001172386">
    <property type="component" value="Unassembled WGS sequence"/>
</dbReference>
<dbReference type="EMBL" id="JAPDRQ010000034">
    <property type="protein sequence ID" value="KAJ9660053.1"/>
    <property type="molecule type" value="Genomic_DNA"/>
</dbReference>
<reference evidence="1" key="1">
    <citation type="submission" date="2022-10" db="EMBL/GenBank/DDBJ databases">
        <title>Culturing micro-colonial fungi from biological soil crusts in the Mojave desert and describing Neophaeococcomyces mojavensis, and introducing the new genera and species Taxawa tesnikishii.</title>
        <authorList>
            <person name="Kurbessoian T."/>
            <person name="Stajich J.E."/>
        </authorList>
    </citation>
    <scope>NUCLEOTIDE SEQUENCE</scope>
    <source>
        <strain evidence="1">JES_112</strain>
    </source>
</reference>
<accession>A0ACC3ADL8</accession>
<comment type="caution">
    <text evidence="1">The sequence shown here is derived from an EMBL/GenBank/DDBJ whole genome shotgun (WGS) entry which is preliminary data.</text>
</comment>
<evidence type="ECO:0000313" key="1">
    <source>
        <dbReference type="EMBL" id="KAJ9660053.1"/>
    </source>
</evidence>
<protein>
    <submittedName>
        <fullName evidence="1">Uncharacterized protein</fullName>
    </submittedName>
</protein>
<organism evidence="1 2">
    <name type="scientific">Neophaeococcomyces mojaviensis</name>
    <dbReference type="NCBI Taxonomy" id="3383035"/>
    <lineage>
        <taxon>Eukaryota</taxon>
        <taxon>Fungi</taxon>
        <taxon>Dikarya</taxon>
        <taxon>Ascomycota</taxon>
        <taxon>Pezizomycotina</taxon>
        <taxon>Eurotiomycetes</taxon>
        <taxon>Chaetothyriomycetidae</taxon>
        <taxon>Chaetothyriales</taxon>
        <taxon>Chaetothyriales incertae sedis</taxon>
        <taxon>Neophaeococcomyces</taxon>
    </lineage>
</organism>
<name>A0ACC3ADL8_9EURO</name>